<protein>
    <submittedName>
        <fullName evidence="1">Uncharacterized protein</fullName>
    </submittedName>
</protein>
<dbReference type="EMBL" id="DS113273">
    <property type="protein sequence ID" value="EAY14273.1"/>
    <property type="molecule type" value="Genomic_DNA"/>
</dbReference>
<organism evidence="1 2">
    <name type="scientific">Trichomonas vaginalis (strain ATCC PRA-98 / G3)</name>
    <dbReference type="NCBI Taxonomy" id="412133"/>
    <lineage>
        <taxon>Eukaryota</taxon>
        <taxon>Metamonada</taxon>
        <taxon>Parabasalia</taxon>
        <taxon>Trichomonadida</taxon>
        <taxon>Trichomonadidae</taxon>
        <taxon>Trichomonas</taxon>
    </lineage>
</organism>
<reference evidence="1" key="2">
    <citation type="journal article" date="2007" name="Science">
        <title>Draft genome sequence of the sexually transmitted pathogen Trichomonas vaginalis.</title>
        <authorList>
            <person name="Carlton J.M."/>
            <person name="Hirt R.P."/>
            <person name="Silva J.C."/>
            <person name="Delcher A.L."/>
            <person name="Schatz M."/>
            <person name="Zhao Q."/>
            <person name="Wortman J.R."/>
            <person name="Bidwell S.L."/>
            <person name="Alsmark U.C.M."/>
            <person name="Besteiro S."/>
            <person name="Sicheritz-Ponten T."/>
            <person name="Noel C.J."/>
            <person name="Dacks J.B."/>
            <person name="Foster P.G."/>
            <person name="Simillion C."/>
            <person name="Van de Peer Y."/>
            <person name="Miranda-Saavedra D."/>
            <person name="Barton G.J."/>
            <person name="Westrop G.D."/>
            <person name="Mueller S."/>
            <person name="Dessi D."/>
            <person name="Fiori P.L."/>
            <person name="Ren Q."/>
            <person name="Paulsen I."/>
            <person name="Zhang H."/>
            <person name="Bastida-Corcuera F.D."/>
            <person name="Simoes-Barbosa A."/>
            <person name="Brown M.T."/>
            <person name="Hayes R.D."/>
            <person name="Mukherjee M."/>
            <person name="Okumura C.Y."/>
            <person name="Schneider R."/>
            <person name="Smith A.J."/>
            <person name="Vanacova S."/>
            <person name="Villalvazo M."/>
            <person name="Haas B.J."/>
            <person name="Pertea M."/>
            <person name="Feldblyum T.V."/>
            <person name="Utterback T.R."/>
            <person name="Shu C.L."/>
            <person name="Osoegawa K."/>
            <person name="de Jong P.J."/>
            <person name="Hrdy I."/>
            <person name="Horvathova L."/>
            <person name="Zubacova Z."/>
            <person name="Dolezal P."/>
            <person name="Malik S.B."/>
            <person name="Logsdon J.M. Jr."/>
            <person name="Henze K."/>
            <person name="Gupta A."/>
            <person name="Wang C.C."/>
            <person name="Dunne R.L."/>
            <person name="Upcroft J.A."/>
            <person name="Upcroft P."/>
            <person name="White O."/>
            <person name="Salzberg S.L."/>
            <person name="Tang P."/>
            <person name="Chiu C.-H."/>
            <person name="Lee Y.-S."/>
            <person name="Embley T.M."/>
            <person name="Coombs G.H."/>
            <person name="Mottram J.C."/>
            <person name="Tachezy J."/>
            <person name="Fraser-Liggett C.M."/>
            <person name="Johnson P.J."/>
        </authorList>
    </citation>
    <scope>NUCLEOTIDE SEQUENCE [LARGE SCALE GENOMIC DNA]</scope>
    <source>
        <strain evidence="1">G3</strain>
    </source>
</reference>
<keyword evidence="2" id="KW-1185">Reference proteome</keyword>
<dbReference type="KEGG" id="tva:4772261"/>
<evidence type="ECO:0000313" key="1">
    <source>
        <dbReference type="EMBL" id="EAY14273.1"/>
    </source>
</evidence>
<reference evidence="1" key="1">
    <citation type="submission" date="2006-10" db="EMBL/GenBank/DDBJ databases">
        <authorList>
            <person name="Amadeo P."/>
            <person name="Zhao Q."/>
            <person name="Wortman J."/>
            <person name="Fraser-Liggett C."/>
            <person name="Carlton J."/>
        </authorList>
    </citation>
    <scope>NUCLEOTIDE SEQUENCE</scope>
    <source>
        <strain evidence="1">G3</strain>
    </source>
</reference>
<dbReference type="VEuPathDB" id="TrichDB:TVAG_487160"/>
<name>A2DZE4_TRIV3</name>
<dbReference type="RefSeq" id="XP_001326496.1">
    <property type="nucleotide sequence ID" value="XM_001326461.1"/>
</dbReference>
<evidence type="ECO:0000313" key="2">
    <source>
        <dbReference type="Proteomes" id="UP000001542"/>
    </source>
</evidence>
<dbReference type="SMR" id="A2DZE4"/>
<proteinExistence type="predicted"/>
<dbReference type="VEuPathDB" id="TrichDB:TVAGG3_1016860"/>
<dbReference type="Proteomes" id="UP000001542">
    <property type="component" value="Unassembled WGS sequence"/>
</dbReference>
<gene>
    <name evidence="1" type="ORF">TVAG_487160</name>
</gene>
<dbReference type="InParanoid" id="A2DZE4"/>
<dbReference type="AlphaFoldDB" id="A2DZE4"/>
<sequence>MNIDLTHQDSNIDQVIREIKDSFCLNTSGNNYDKAVLMDYSQQYYEQMKSINKDLKEDKTNEVANYTIPIESEMQNLKNEHKLLKAYIRISKSCDKLDDYCTRSDLNTLNEESRRELEFLLNLPLLSNYRINETFKNLKLVYSKTKIPSELYQINRSKYYQVLKGEIIKLVDLNSILGDFVRQYQDYSAYERFQKLGNSFYPESQFKQFFSEEQQHILDNKLSELKKLWNCDNKFDENVIYVLKNKFKSDIVRSDYIQLLFMYYIIENTNNFICPYLINIFDYLKTEISIMLLTVGNLGVEADNFPLFFNFILDIVKSVSICQGIKKFMFLCVDAFKSYIKHNKNLNLLPYFLSIEKIEESKRDHFRPIYLFLVNEYSQMIIDLILKNFPQISEIFAPPTRRNQNNWLQAKQIIKYGPLNQYLSNIMTSTEFVLNFQTKKDIITDALEKIYRKIGEPFKPQYIFPEIFSK</sequence>
<accession>A2DZE4</accession>